<sequence length="472" mass="53145">MVGVAGRSKACLDCKRRRVKCDEGKPLCLRCAKAGIQCQGYKSPVIWVNSTLEQPGVTADSVITAATRLPQNPAERRLHRLEQLKVEYASQQRDPLQFRSHSLQLLRGTYLPTKPPEGDHSSPVSWLEAVGEMRAPCDALDQSLLALCAIQVRVTGEESISYDHTVQLYNHALGTLIKDLDRGAAANDETLAAICTVCTCEMFIFVKDQSFSAHAYGISEILRHRDVIKPSLYWDRLVLVHSLTHGRSLTLGHEEWSVLFGQVTTESFTFFLKISVELPYLLEKADALLRRGYGDASTAHYSDVLMRKYYELEAWRAQNPVPYWVVPSVLENPADDEHGDKLFPFALRFQHISIAVQWIFCSSLMLQAVDVGLALQALEGPSLGTALPHVRVKMLQNDAEKLARLLCQCFEYCYSPENGTFGVQATCVTKWAVQKYFQQHGRLREFKWCENIDGMRGASQCRFELMAVGLQR</sequence>
<evidence type="ECO:0000313" key="2">
    <source>
        <dbReference type="Proteomes" id="UP001143910"/>
    </source>
</evidence>
<evidence type="ECO:0000313" key="1">
    <source>
        <dbReference type="EMBL" id="KAJ2975247.1"/>
    </source>
</evidence>
<dbReference type="EMBL" id="JANJQO010000732">
    <property type="protein sequence ID" value="KAJ2975247.1"/>
    <property type="molecule type" value="Genomic_DNA"/>
</dbReference>
<keyword evidence="2" id="KW-1185">Reference proteome</keyword>
<comment type="caution">
    <text evidence="1">The sequence shown here is derived from an EMBL/GenBank/DDBJ whole genome shotgun (WGS) entry which is preliminary data.</text>
</comment>
<organism evidence="1 2">
    <name type="scientific">Zarea fungicola</name>
    <dbReference type="NCBI Taxonomy" id="93591"/>
    <lineage>
        <taxon>Eukaryota</taxon>
        <taxon>Fungi</taxon>
        <taxon>Dikarya</taxon>
        <taxon>Ascomycota</taxon>
        <taxon>Pezizomycotina</taxon>
        <taxon>Sordariomycetes</taxon>
        <taxon>Hypocreomycetidae</taxon>
        <taxon>Hypocreales</taxon>
        <taxon>Cordycipitaceae</taxon>
        <taxon>Zarea</taxon>
    </lineage>
</organism>
<gene>
    <name evidence="1" type="ORF">NQ176_g5628</name>
</gene>
<dbReference type="Proteomes" id="UP001143910">
    <property type="component" value="Unassembled WGS sequence"/>
</dbReference>
<proteinExistence type="predicted"/>
<reference evidence="1" key="1">
    <citation type="submission" date="2022-08" db="EMBL/GenBank/DDBJ databases">
        <title>Genome Sequence of Lecanicillium fungicola.</title>
        <authorList>
            <person name="Buettner E."/>
        </authorList>
    </citation>
    <scope>NUCLEOTIDE SEQUENCE</scope>
    <source>
        <strain evidence="1">Babe33</strain>
    </source>
</reference>
<accession>A0ACC1N7I6</accession>
<protein>
    <submittedName>
        <fullName evidence="1">Uncharacterized protein</fullName>
    </submittedName>
</protein>
<name>A0ACC1N7I6_9HYPO</name>